<dbReference type="Proteomes" id="UP001177769">
    <property type="component" value="Chromosome"/>
</dbReference>
<dbReference type="Pfam" id="PF07603">
    <property type="entry name" value="Lcl_C"/>
    <property type="match status" value="1"/>
</dbReference>
<keyword evidence="3" id="KW-1185">Reference proteome</keyword>
<name>A0AA95NIM7_9BURK</name>
<evidence type="ECO:0000313" key="2">
    <source>
        <dbReference type="EMBL" id="WIT14293.1"/>
    </source>
</evidence>
<dbReference type="AlphaFoldDB" id="A0AA95NIM7"/>
<feature type="domain" description="Lcl C-terminal" evidence="1">
    <location>
        <begin position="18"/>
        <end position="167"/>
    </location>
</feature>
<dbReference type="EMBL" id="CP116346">
    <property type="protein sequence ID" value="WIT14293.1"/>
    <property type="molecule type" value="Genomic_DNA"/>
</dbReference>
<evidence type="ECO:0000259" key="1">
    <source>
        <dbReference type="Pfam" id="PF07603"/>
    </source>
</evidence>
<evidence type="ECO:0000313" key="3">
    <source>
        <dbReference type="Proteomes" id="UP001177769"/>
    </source>
</evidence>
<sequence length="170" mass="18060">MAAEPLPARPSISADGAAVLDPQARLAWARCVEGMAWTGKFCRGTPQLMSLPQALAHARGRSQADGLAWRLPRVQELQRLVERGKQAARPAGPDPLLFPDTPRELFWSATAQLGGRASNPYNYGTVMRGGGGEAPSAAMLGWAVHLGSGAAHGDVSKSSRLLVRLVRTLD</sequence>
<proteinExistence type="predicted"/>
<accession>A0AA95NIM7</accession>
<reference evidence="2" key="1">
    <citation type="submission" date="2023-01" db="EMBL/GenBank/DDBJ databases">
        <title>Whole genome sequence of Paucibacter sp. S2-9 isolated from pond sediment.</title>
        <authorList>
            <person name="Jung J.Y."/>
        </authorList>
    </citation>
    <scope>NUCLEOTIDE SEQUENCE</scope>
    <source>
        <strain evidence="2">S2-9</strain>
    </source>
</reference>
<dbReference type="RefSeq" id="WP_285235421.1">
    <property type="nucleotide sequence ID" value="NZ_CP116346.1"/>
</dbReference>
<dbReference type="InterPro" id="IPR011460">
    <property type="entry name" value="Lcl_C"/>
</dbReference>
<protein>
    <submittedName>
        <fullName evidence="2">DUF1566 domain-containing protein</fullName>
    </submittedName>
</protein>
<dbReference type="KEGG" id="pais:PFX98_11920"/>
<gene>
    <name evidence="2" type="ORF">PFX98_11920</name>
</gene>
<organism evidence="2 3">
    <name type="scientific">Paucibacter sediminis</name>
    <dbReference type="NCBI Taxonomy" id="3019553"/>
    <lineage>
        <taxon>Bacteria</taxon>
        <taxon>Pseudomonadati</taxon>
        <taxon>Pseudomonadota</taxon>
        <taxon>Betaproteobacteria</taxon>
        <taxon>Burkholderiales</taxon>
        <taxon>Sphaerotilaceae</taxon>
        <taxon>Roseateles</taxon>
    </lineage>
</organism>